<dbReference type="GO" id="GO:0035999">
    <property type="term" value="P:tetrahydrofolate interconversion"/>
    <property type="evidence" value="ECO:0007669"/>
    <property type="project" value="UniProtKB-UniRule"/>
</dbReference>
<evidence type="ECO:0000259" key="12">
    <source>
        <dbReference type="Pfam" id="PF00763"/>
    </source>
</evidence>
<evidence type="ECO:0000256" key="6">
    <source>
        <dbReference type="ARBA" id="ARBA00022857"/>
    </source>
</evidence>
<keyword evidence="4 11" id="KW-0658">Purine biosynthesis</keyword>
<dbReference type="FunFam" id="3.40.50.720:FF:000006">
    <property type="entry name" value="Bifunctional protein FolD"/>
    <property type="match status" value="1"/>
</dbReference>
<dbReference type="Gene3D" id="3.40.50.10860">
    <property type="entry name" value="Leucine Dehydrogenase, chain A, domain 1"/>
    <property type="match status" value="1"/>
</dbReference>
<comment type="similarity">
    <text evidence="11">Belongs to the tetrahydrofolate dehydrogenase/cyclohydrolase family.</text>
</comment>
<evidence type="ECO:0000256" key="1">
    <source>
        <dbReference type="ARBA" id="ARBA00004777"/>
    </source>
</evidence>
<dbReference type="Pfam" id="PF02882">
    <property type="entry name" value="THF_DHG_CYH_C"/>
    <property type="match status" value="1"/>
</dbReference>
<dbReference type="PROSITE" id="PS00766">
    <property type="entry name" value="THF_DHG_CYH_1"/>
    <property type="match status" value="1"/>
</dbReference>
<keyword evidence="10 11" id="KW-0511">Multifunctional enzyme</keyword>
<evidence type="ECO:0000256" key="3">
    <source>
        <dbReference type="ARBA" id="ARBA00022563"/>
    </source>
</evidence>
<evidence type="ECO:0000256" key="2">
    <source>
        <dbReference type="ARBA" id="ARBA00011738"/>
    </source>
</evidence>
<dbReference type="NCBIfam" id="NF010783">
    <property type="entry name" value="PRK14186.1"/>
    <property type="match status" value="1"/>
</dbReference>
<dbReference type="Proteomes" id="UP000179266">
    <property type="component" value="Unassembled WGS sequence"/>
</dbReference>
<dbReference type="GO" id="GO:0000105">
    <property type="term" value="P:L-histidine biosynthetic process"/>
    <property type="evidence" value="ECO:0007669"/>
    <property type="project" value="UniProtKB-KW"/>
</dbReference>
<evidence type="ECO:0000313" key="14">
    <source>
        <dbReference type="EMBL" id="OGL49065.1"/>
    </source>
</evidence>
<sequence length="314" mass="34159">MTAKILDGKSLSQTFKERLTVKVQKIRKTGNSPPQLSVILVGDDPASLTYVKSKSRACETIGLDSFTYHLPKDTKQQEVLSLLEKLNDDHSVSGILVQLPLPAHFDKDEVIKNISPEKDVDGLHPVSVGNLVKNKTGTLVPCTPAGIIALLDNNKIEIEGKRAVVIGRSDIVGKPVAMLLLHRNATVTMCHSKTNGLDNISREADILIAAIGKPNFVKKSFIKQDAIVIDVGVNRVLKEEAWDALLVPESKSYKDFEKKGYTLVGDVDFDAAYEIAGAITPVPGGVGPMTISMLLKNTIQAYCCQKGIFLDENE</sequence>
<dbReference type="AlphaFoldDB" id="A0A1F7S5H9"/>
<dbReference type="CDD" id="cd01080">
    <property type="entry name" value="NAD_bind_m-THF_DH_Cyclohyd"/>
    <property type="match status" value="1"/>
</dbReference>
<dbReference type="InterPro" id="IPR020630">
    <property type="entry name" value="THF_DH/CycHdrlase_cat_dom"/>
</dbReference>
<evidence type="ECO:0000256" key="7">
    <source>
        <dbReference type="ARBA" id="ARBA00023002"/>
    </source>
</evidence>
<evidence type="ECO:0000256" key="11">
    <source>
        <dbReference type="HAMAP-Rule" id="MF_01576"/>
    </source>
</evidence>
<dbReference type="SUPFAM" id="SSF51735">
    <property type="entry name" value="NAD(P)-binding Rossmann-fold domains"/>
    <property type="match status" value="1"/>
</dbReference>
<dbReference type="InterPro" id="IPR036291">
    <property type="entry name" value="NAD(P)-bd_dom_sf"/>
</dbReference>
<evidence type="ECO:0000256" key="4">
    <source>
        <dbReference type="ARBA" id="ARBA00022755"/>
    </source>
</evidence>
<dbReference type="GO" id="GO:0005829">
    <property type="term" value="C:cytosol"/>
    <property type="evidence" value="ECO:0007669"/>
    <property type="project" value="TreeGrafter"/>
</dbReference>
<dbReference type="GO" id="GO:0004488">
    <property type="term" value="F:methylenetetrahydrofolate dehydrogenase (NADP+) activity"/>
    <property type="evidence" value="ECO:0007669"/>
    <property type="project" value="UniProtKB-UniRule"/>
</dbReference>
<dbReference type="FunFam" id="3.40.50.10860:FF:000005">
    <property type="entry name" value="C-1-tetrahydrofolate synthase, cytoplasmic, putative"/>
    <property type="match status" value="1"/>
</dbReference>
<dbReference type="HAMAP" id="MF_01576">
    <property type="entry name" value="THF_DHG_CYH"/>
    <property type="match status" value="1"/>
</dbReference>
<feature type="domain" description="Tetrahydrofolate dehydrogenase/cyclohydrolase NAD(P)-binding" evidence="13">
    <location>
        <begin position="141"/>
        <end position="303"/>
    </location>
</feature>
<comment type="subunit">
    <text evidence="2 11">Homodimer.</text>
</comment>
<dbReference type="EC" id="1.5.1.5" evidence="11"/>
<keyword evidence="7 11" id="KW-0560">Oxidoreductase</keyword>
<evidence type="ECO:0000256" key="10">
    <source>
        <dbReference type="ARBA" id="ARBA00023268"/>
    </source>
</evidence>
<gene>
    <name evidence="11" type="primary">folD</name>
    <name evidence="14" type="ORF">A2161_17070</name>
</gene>
<evidence type="ECO:0000313" key="15">
    <source>
        <dbReference type="Proteomes" id="UP000179266"/>
    </source>
</evidence>
<keyword evidence="5 11" id="KW-0378">Hydrolase</keyword>
<dbReference type="PROSITE" id="PS00767">
    <property type="entry name" value="THF_DHG_CYH_2"/>
    <property type="match status" value="1"/>
</dbReference>
<dbReference type="EMBL" id="MGDD01000023">
    <property type="protein sequence ID" value="OGL49065.1"/>
    <property type="molecule type" value="Genomic_DNA"/>
</dbReference>
<keyword evidence="9 11" id="KW-0486">Methionine biosynthesis</keyword>
<comment type="pathway">
    <text evidence="1 11">One-carbon metabolism; tetrahydrofolate interconversion.</text>
</comment>
<dbReference type="PRINTS" id="PR00085">
    <property type="entry name" value="THFDHDRGNASE"/>
</dbReference>
<evidence type="ECO:0000256" key="9">
    <source>
        <dbReference type="ARBA" id="ARBA00023167"/>
    </source>
</evidence>
<dbReference type="GO" id="GO:0006164">
    <property type="term" value="P:purine nucleotide biosynthetic process"/>
    <property type="evidence" value="ECO:0007669"/>
    <property type="project" value="UniProtKB-KW"/>
</dbReference>
<comment type="catalytic activity">
    <reaction evidence="11">
        <text>(6R)-5,10-methenyltetrahydrofolate + H2O = (6R)-10-formyltetrahydrofolate + H(+)</text>
        <dbReference type="Rhea" id="RHEA:23700"/>
        <dbReference type="ChEBI" id="CHEBI:15377"/>
        <dbReference type="ChEBI" id="CHEBI:15378"/>
        <dbReference type="ChEBI" id="CHEBI:57455"/>
        <dbReference type="ChEBI" id="CHEBI:195366"/>
        <dbReference type="EC" id="3.5.4.9"/>
    </reaction>
</comment>
<protein>
    <recommendedName>
        <fullName evidence="11">Bifunctional protein FolD</fullName>
    </recommendedName>
    <domain>
        <recommendedName>
            <fullName evidence="11">Methylenetetrahydrofolate dehydrogenase</fullName>
            <ecNumber evidence="11">1.5.1.5</ecNumber>
        </recommendedName>
    </domain>
    <domain>
        <recommendedName>
            <fullName evidence="11">Methenyltetrahydrofolate cyclohydrolase</fullName>
            <ecNumber evidence="11">3.5.4.9</ecNumber>
        </recommendedName>
    </domain>
</protein>
<keyword evidence="6 11" id="KW-0521">NADP</keyword>
<comment type="function">
    <text evidence="11">Catalyzes the oxidation of 5,10-methylenetetrahydrofolate to 5,10-methenyltetrahydrofolate and then the hydrolysis of 5,10-methenyltetrahydrofolate to 10-formyltetrahydrofolate.</text>
</comment>
<dbReference type="PANTHER" id="PTHR48099:SF5">
    <property type="entry name" value="C-1-TETRAHYDROFOLATE SYNTHASE, CYTOPLASMIC"/>
    <property type="match status" value="1"/>
</dbReference>
<comment type="caution">
    <text evidence="11">Lacks conserved residue(s) required for the propagation of feature annotation.</text>
</comment>
<evidence type="ECO:0000259" key="13">
    <source>
        <dbReference type="Pfam" id="PF02882"/>
    </source>
</evidence>
<proteinExistence type="inferred from homology"/>
<evidence type="ECO:0000256" key="8">
    <source>
        <dbReference type="ARBA" id="ARBA00023102"/>
    </source>
</evidence>
<dbReference type="Pfam" id="PF00763">
    <property type="entry name" value="THF_DHG_CYH"/>
    <property type="match status" value="1"/>
</dbReference>
<name>A0A1F7S5H9_9BACT</name>
<feature type="binding site" evidence="11">
    <location>
        <position position="233"/>
    </location>
    <ligand>
        <name>NADP(+)</name>
        <dbReference type="ChEBI" id="CHEBI:58349"/>
    </ligand>
</feature>
<dbReference type="InterPro" id="IPR020631">
    <property type="entry name" value="THF_DH/CycHdrlase_NAD-bd_dom"/>
</dbReference>
<comment type="caution">
    <text evidence="14">The sequence shown here is derived from an EMBL/GenBank/DDBJ whole genome shotgun (WGS) entry which is preliminary data.</text>
</comment>
<dbReference type="EC" id="3.5.4.9" evidence="11"/>
<reference evidence="14 15" key="1">
    <citation type="journal article" date="2016" name="Nat. Commun.">
        <title>Thousands of microbial genomes shed light on interconnected biogeochemical processes in an aquifer system.</title>
        <authorList>
            <person name="Anantharaman K."/>
            <person name="Brown C.T."/>
            <person name="Hug L.A."/>
            <person name="Sharon I."/>
            <person name="Castelle C.J."/>
            <person name="Probst A.J."/>
            <person name="Thomas B.C."/>
            <person name="Singh A."/>
            <person name="Wilkins M.J."/>
            <person name="Karaoz U."/>
            <person name="Brodie E.L."/>
            <person name="Williams K.H."/>
            <person name="Hubbard S.S."/>
            <person name="Banfield J.F."/>
        </authorList>
    </citation>
    <scope>NUCLEOTIDE SEQUENCE [LARGE SCALE GENOMIC DNA]</scope>
</reference>
<evidence type="ECO:0000256" key="5">
    <source>
        <dbReference type="ARBA" id="ARBA00022801"/>
    </source>
</evidence>
<accession>A0A1F7S5H9</accession>
<comment type="catalytic activity">
    <reaction evidence="11">
        <text>(6R)-5,10-methylene-5,6,7,8-tetrahydrofolate + NADP(+) = (6R)-5,10-methenyltetrahydrofolate + NADPH</text>
        <dbReference type="Rhea" id="RHEA:22812"/>
        <dbReference type="ChEBI" id="CHEBI:15636"/>
        <dbReference type="ChEBI" id="CHEBI:57455"/>
        <dbReference type="ChEBI" id="CHEBI:57783"/>
        <dbReference type="ChEBI" id="CHEBI:58349"/>
        <dbReference type="EC" id="1.5.1.5"/>
    </reaction>
</comment>
<dbReference type="UniPathway" id="UPA00193"/>
<dbReference type="InterPro" id="IPR046346">
    <property type="entry name" value="Aminoacid_DH-like_N_sf"/>
</dbReference>
<keyword evidence="3 11" id="KW-0554">One-carbon metabolism</keyword>
<dbReference type="SUPFAM" id="SSF53223">
    <property type="entry name" value="Aminoacid dehydrogenase-like, N-terminal domain"/>
    <property type="match status" value="1"/>
</dbReference>
<keyword evidence="11" id="KW-0028">Amino-acid biosynthesis</keyword>
<dbReference type="PANTHER" id="PTHR48099">
    <property type="entry name" value="C-1-TETRAHYDROFOLATE SYNTHASE, CYTOPLASMIC-RELATED"/>
    <property type="match status" value="1"/>
</dbReference>
<feature type="binding site" evidence="11">
    <location>
        <begin position="167"/>
        <end position="169"/>
    </location>
    <ligand>
        <name>NADP(+)</name>
        <dbReference type="ChEBI" id="CHEBI:58349"/>
    </ligand>
</feature>
<dbReference type="GO" id="GO:0009086">
    <property type="term" value="P:methionine biosynthetic process"/>
    <property type="evidence" value="ECO:0007669"/>
    <property type="project" value="UniProtKB-KW"/>
</dbReference>
<feature type="domain" description="Tetrahydrofolate dehydrogenase/cyclohydrolase catalytic" evidence="12">
    <location>
        <begin position="6"/>
        <end position="121"/>
    </location>
</feature>
<organism evidence="14 15">
    <name type="scientific">Candidatus Schekmanbacteria bacterium RBG_13_48_7</name>
    <dbReference type="NCBI Taxonomy" id="1817878"/>
    <lineage>
        <taxon>Bacteria</taxon>
        <taxon>Candidatus Schekmaniibacteriota</taxon>
    </lineage>
</organism>
<keyword evidence="8 11" id="KW-0368">Histidine biosynthesis</keyword>
<dbReference type="Gene3D" id="3.40.50.720">
    <property type="entry name" value="NAD(P)-binding Rossmann-like Domain"/>
    <property type="match status" value="1"/>
</dbReference>
<dbReference type="InterPro" id="IPR000672">
    <property type="entry name" value="THF_DH/CycHdrlase"/>
</dbReference>
<dbReference type="GO" id="GO:0004477">
    <property type="term" value="F:methenyltetrahydrofolate cyclohydrolase activity"/>
    <property type="evidence" value="ECO:0007669"/>
    <property type="project" value="UniProtKB-UniRule"/>
</dbReference>
<dbReference type="InterPro" id="IPR020867">
    <property type="entry name" value="THF_DH/CycHdrlase_CS"/>
</dbReference>